<keyword evidence="3" id="KW-1185">Reference proteome</keyword>
<feature type="transmembrane region" description="Helical" evidence="1">
    <location>
        <begin position="49"/>
        <end position="67"/>
    </location>
</feature>
<organism evidence="2 3">
    <name type="scientific">Prevotella pectinovora</name>
    <dbReference type="NCBI Taxonomy" id="1602169"/>
    <lineage>
        <taxon>Bacteria</taxon>
        <taxon>Pseudomonadati</taxon>
        <taxon>Bacteroidota</taxon>
        <taxon>Bacteroidia</taxon>
        <taxon>Bacteroidales</taxon>
        <taxon>Prevotellaceae</taxon>
        <taxon>Prevotella</taxon>
    </lineage>
</organism>
<comment type="caution">
    <text evidence="2">The sequence shown here is derived from an EMBL/GenBank/DDBJ whole genome shotgun (WGS) entry which is preliminary data.</text>
</comment>
<feature type="transmembrane region" description="Helical" evidence="1">
    <location>
        <begin position="73"/>
        <end position="92"/>
    </location>
</feature>
<keyword evidence="1" id="KW-0472">Membrane</keyword>
<sequence length="100" mass="11469">MKQLNIILAVLLLLCLFKMPYGYYTLMRLAATVGFVYMAYKYYEMKKETLVWTFGALALLFQPLVKIALGRDVWNIVDVAVAVLLIVLTFAVNKKTIEKN</sequence>
<accession>A0A0D0IW37</accession>
<name>A0A0D0IW37_9BACT</name>
<keyword evidence="1" id="KW-0812">Transmembrane</keyword>
<gene>
    <name evidence="2" type="ORF">ST44_07100</name>
</gene>
<dbReference type="Pfam" id="PF20619">
    <property type="entry name" value="DUF6804"/>
    <property type="match status" value="1"/>
</dbReference>
<proteinExistence type="predicted"/>
<evidence type="ECO:0000313" key="3">
    <source>
        <dbReference type="Proteomes" id="UP000032046"/>
    </source>
</evidence>
<dbReference type="Proteomes" id="UP000032046">
    <property type="component" value="Unassembled WGS sequence"/>
</dbReference>
<dbReference type="STRING" id="1602171.ST44_07100"/>
<protein>
    <submittedName>
        <fullName evidence="2">Uncharacterized protein</fullName>
    </submittedName>
</protein>
<evidence type="ECO:0000313" key="2">
    <source>
        <dbReference type="EMBL" id="KIP62562.1"/>
    </source>
</evidence>
<keyword evidence="1" id="KW-1133">Transmembrane helix</keyword>
<dbReference type="EMBL" id="JXQK01000053">
    <property type="protein sequence ID" value="KIP62562.1"/>
    <property type="molecule type" value="Genomic_DNA"/>
</dbReference>
<dbReference type="AlphaFoldDB" id="A0A0D0IW37"/>
<dbReference type="InterPro" id="IPR046548">
    <property type="entry name" value="DUF6804"/>
</dbReference>
<evidence type="ECO:0000256" key="1">
    <source>
        <dbReference type="SAM" id="Phobius"/>
    </source>
</evidence>
<feature type="transmembrane region" description="Helical" evidence="1">
    <location>
        <begin position="6"/>
        <end position="37"/>
    </location>
</feature>
<reference evidence="2 3" key="1">
    <citation type="submission" date="2015-01" db="EMBL/GenBank/DDBJ databases">
        <title>Comparative genomics of non-oral Prevotella species.</title>
        <authorList>
            <person name="Accetto T."/>
            <person name="Nograsek B."/>
            <person name="Avgustin G."/>
        </authorList>
    </citation>
    <scope>NUCLEOTIDE SEQUENCE [LARGE SCALE GENOMIC DNA]</scope>
    <source>
        <strain evidence="2 3">P5-119</strain>
    </source>
</reference>